<dbReference type="InterPro" id="IPR004654">
    <property type="entry name" value="ROK_glcA"/>
</dbReference>
<dbReference type="NCBIfam" id="TIGR00744">
    <property type="entry name" value="ROK_glcA_fam"/>
    <property type="match status" value="1"/>
</dbReference>
<dbReference type="InterPro" id="IPR043129">
    <property type="entry name" value="ATPase_NBD"/>
</dbReference>
<evidence type="ECO:0000256" key="3">
    <source>
        <dbReference type="ARBA" id="ARBA00014701"/>
    </source>
</evidence>
<dbReference type="EC" id="2.7.1.2" evidence="2"/>
<evidence type="ECO:0000256" key="8">
    <source>
        <dbReference type="ARBA" id="ARBA00032386"/>
    </source>
</evidence>
<organism evidence="9 10">
    <name type="scientific">Anaerocolumna aminovalerica</name>
    <dbReference type="NCBI Taxonomy" id="1527"/>
    <lineage>
        <taxon>Bacteria</taxon>
        <taxon>Bacillati</taxon>
        <taxon>Bacillota</taxon>
        <taxon>Clostridia</taxon>
        <taxon>Lachnospirales</taxon>
        <taxon>Lachnospiraceae</taxon>
        <taxon>Anaerocolumna</taxon>
    </lineage>
</organism>
<evidence type="ECO:0000256" key="2">
    <source>
        <dbReference type="ARBA" id="ARBA00012323"/>
    </source>
</evidence>
<evidence type="ECO:0000313" key="10">
    <source>
        <dbReference type="Proteomes" id="UP000198806"/>
    </source>
</evidence>
<evidence type="ECO:0000256" key="1">
    <source>
        <dbReference type="ARBA" id="ARBA00006479"/>
    </source>
</evidence>
<dbReference type="PANTHER" id="PTHR18964">
    <property type="entry name" value="ROK (REPRESSOR, ORF, KINASE) FAMILY"/>
    <property type="match status" value="1"/>
</dbReference>
<dbReference type="Proteomes" id="UP000198806">
    <property type="component" value="Unassembled WGS sequence"/>
</dbReference>
<comment type="similarity">
    <text evidence="1">Belongs to the ROK (NagC/XylR) family.</text>
</comment>
<keyword evidence="7" id="KW-0067">ATP-binding</keyword>
<dbReference type="InterPro" id="IPR000600">
    <property type="entry name" value="ROK"/>
</dbReference>
<dbReference type="GO" id="GO:0005524">
    <property type="term" value="F:ATP binding"/>
    <property type="evidence" value="ECO:0007669"/>
    <property type="project" value="UniProtKB-KW"/>
</dbReference>
<proteinExistence type="inferred from homology"/>
<dbReference type="SUPFAM" id="SSF53067">
    <property type="entry name" value="Actin-like ATPase domain"/>
    <property type="match status" value="1"/>
</dbReference>
<accession>A0A1I5DLC9</accession>
<evidence type="ECO:0000256" key="7">
    <source>
        <dbReference type="ARBA" id="ARBA00022840"/>
    </source>
</evidence>
<protein>
    <recommendedName>
        <fullName evidence="3">Glucokinase</fullName>
        <ecNumber evidence="2">2.7.1.2</ecNumber>
    </recommendedName>
    <alternativeName>
        <fullName evidence="8">Glucose kinase</fullName>
    </alternativeName>
</protein>
<evidence type="ECO:0000313" key="9">
    <source>
        <dbReference type="EMBL" id="SFN99970.1"/>
    </source>
</evidence>
<dbReference type="GO" id="GO:0005737">
    <property type="term" value="C:cytoplasm"/>
    <property type="evidence" value="ECO:0007669"/>
    <property type="project" value="InterPro"/>
</dbReference>
<reference evidence="9 10" key="1">
    <citation type="submission" date="2016-10" db="EMBL/GenBank/DDBJ databases">
        <authorList>
            <person name="de Groot N.N."/>
        </authorList>
    </citation>
    <scope>NUCLEOTIDE SEQUENCE [LARGE SCALE GENOMIC DNA]</scope>
    <source>
        <strain evidence="9 10">DSM 1283</strain>
    </source>
</reference>
<keyword evidence="10" id="KW-1185">Reference proteome</keyword>
<dbReference type="GO" id="GO:0006096">
    <property type="term" value="P:glycolytic process"/>
    <property type="evidence" value="ECO:0007669"/>
    <property type="project" value="InterPro"/>
</dbReference>
<dbReference type="GO" id="GO:0004340">
    <property type="term" value="F:glucokinase activity"/>
    <property type="evidence" value="ECO:0007669"/>
    <property type="project" value="UniProtKB-EC"/>
</dbReference>
<evidence type="ECO:0000256" key="6">
    <source>
        <dbReference type="ARBA" id="ARBA00022777"/>
    </source>
</evidence>
<dbReference type="InterPro" id="IPR049874">
    <property type="entry name" value="ROK_cs"/>
</dbReference>
<dbReference type="EMBL" id="FOWD01000006">
    <property type="protein sequence ID" value="SFN99970.1"/>
    <property type="molecule type" value="Genomic_DNA"/>
</dbReference>
<keyword evidence="6 9" id="KW-0418">Kinase</keyword>
<dbReference type="PROSITE" id="PS01125">
    <property type="entry name" value="ROK"/>
    <property type="match status" value="1"/>
</dbReference>
<keyword evidence="4" id="KW-0808">Transferase</keyword>
<dbReference type="AlphaFoldDB" id="A0A1I5DLC9"/>
<name>A0A1I5DLC9_9FIRM</name>
<sequence length="313" mass="33003">MEKLCFGIDIGGTTVKLGLFTDKGELVDKWEIPTRKENSGSYILGDVAKSLEHKISERKLDKSQIVGIGAGVPGPVTGDGTVIECVNLGWSIINVANELKALTGFEAKVGNDANVAALGEMWQGGGKGYNSIVMVTLGTGVGGGVIVDGEIITGSNGAAGEVGHILVNYEEKEKCNCGKTGCLEQFASATGIVKEAKRLLSKSAEPSKLRDFDYLSAKSIFDCAKENDELALELVEQLGRYLGIALSHVAAVVDPQAFVIGGGVSKAGSILTDGIKKYYNQYVMLALKNKEFRLAELGNDAGIFGCARLILGH</sequence>
<dbReference type="Gene3D" id="3.30.420.40">
    <property type="match status" value="2"/>
</dbReference>
<dbReference type="STRING" id="1527.SAMN04489757_10670"/>
<dbReference type="Pfam" id="PF00480">
    <property type="entry name" value="ROK"/>
    <property type="match status" value="1"/>
</dbReference>
<keyword evidence="5" id="KW-0547">Nucleotide-binding</keyword>
<dbReference type="RefSeq" id="WP_091684967.1">
    <property type="nucleotide sequence ID" value="NZ_BAABFM010000013.1"/>
</dbReference>
<evidence type="ECO:0000256" key="5">
    <source>
        <dbReference type="ARBA" id="ARBA00022741"/>
    </source>
</evidence>
<gene>
    <name evidence="9" type="ORF">SAMN04489757_10670</name>
</gene>
<evidence type="ECO:0000256" key="4">
    <source>
        <dbReference type="ARBA" id="ARBA00022679"/>
    </source>
</evidence>
<dbReference type="PANTHER" id="PTHR18964:SF149">
    <property type="entry name" value="BIFUNCTIONAL UDP-N-ACETYLGLUCOSAMINE 2-EPIMERASE_N-ACETYLMANNOSAMINE KINASE"/>
    <property type="match status" value="1"/>
</dbReference>
<dbReference type="OrthoDB" id="9810372at2"/>